<feature type="compositionally biased region" description="Polar residues" evidence="1">
    <location>
        <begin position="445"/>
        <end position="457"/>
    </location>
</feature>
<gene>
    <name evidence="2" type="ORF">Nkreftii_003366</name>
</gene>
<feature type="region of interest" description="Disordered" evidence="1">
    <location>
        <begin position="739"/>
        <end position="791"/>
    </location>
</feature>
<feature type="compositionally biased region" description="Basic and acidic residues" evidence="1">
    <location>
        <begin position="682"/>
        <end position="691"/>
    </location>
</feature>
<accession>A0A7S8FGT7</accession>
<evidence type="ECO:0000313" key="2">
    <source>
        <dbReference type="EMBL" id="QPD05592.1"/>
    </source>
</evidence>
<feature type="compositionally biased region" description="Basic and acidic residues" evidence="1">
    <location>
        <begin position="579"/>
        <end position="597"/>
    </location>
</feature>
<proteinExistence type="predicted"/>
<dbReference type="InterPro" id="IPR011990">
    <property type="entry name" value="TPR-like_helical_dom_sf"/>
</dbReference>
<feature type="region of interest" description="Disordered" evidence="1">
    <location>
        <begin position="227"/>
        <end position="361"/>
    </location>
</feature>
<evidence type="ECO:0000256" key="1">
    <source>
        <dbReference type="SAM" id="MobiDB-lite"/>
    </source>
</evidence>
<feature type="compositionally biased region" description="Polar residues" evidence="1">
    <location>
        <begin position="646"/>
        <end position="661"/>
    </location>
</feature>
<name>A0A7S8FGT7_9BACT</name>
<feature type="region of interest" description="Disordered" evidence="1">
    <location>
        <begin position="853"/>
        <end position="877"/>
    </location>
</feature>
<reference evidence="2 3" key="1">
    <citation type="journal article" date="2020" name="ISME J.">
        <title>Enrichment and physiological characterization of a novel comammox Nitrospira indicates ammonium inhibition of complete nitrification.</title>
        <authorList>
            <person name="Sakoula D."/>
            <person name="Koch H."/>
            <person name="Frank J."/>
            <person name="Jetten M.S.M."/>
            <person name="van Kessel M.A.H.J."/>
            <person name="Lucker S."/>
        </authorList>
    </citation>
    <scope>NUCLEOTIDE SEQUENCE [LARGE SCALE GENOMIC DNA]</scope>
    <source>
        <strain evidence="2">Comreactor17</strain>
    </source>
</reference>
<dbReference type="EMBL" id="CP047423">
    <property type="protein sequence ID" value="QPD05592.1"/>
    <property type="molecule type" value="Genomic_DNA"/>
</dbReference>
<feature type="compositionally biased region" description="Polar residues" evidence="1">
    <location>
        <begin position="739"/>
        <end position="764"/>
    </location>
</feature>
<dbReference type="KEGG" id="nkf:Nkreftii_003366"/>
<organism evidence="2 3">
    <name type="scientific">Candidatus Nitrospira kreftii</name>
    <dbReference type="NCBI Taxonomy" id="2652173"/>
    <lineage>
        <taxon>Bacteria</taxon>
        <taxon>Pseudomonadati</taxon>
        <taxon>Nitrospirota</taxon>
        <taxon>Nitrospiria</taxon>
        <taxon>Nitrospirales</taxon>
        <taxon>Nitrospiraceae</taxon>
        <taxon>Nitrospira</taxon>
    </lineage>
</organism>
<feature type="compositionally biased region" description="Polar residues" evidence="1">
    <location>
        <begin position="771"/>
        <end position="784"/>
    </location>
</feature>
<evidence type="ECO:0000313" key="3">
    <source>
        <dbReference type="Proteomes" id="UP000593737"/>
    </source>
</evidence>
<dbReference type="Gene3D" id="1.25.40.10">
    <property type="entry name" value="Tetratricopeptide repeat domain"/>
    <property type="match status" value="1"/>
</dbReference>
<dbReference type="SUPFAM" id="SSF48452">
    <property type="entry name" value="TPR-like"/>
    <property type="match status" value="1"/>
</dbReference>
<feature type="compositionally biased region" description="Basic and acidic residues" evidence="1">
    <location>
        <begin position="279"/>
        <end position="289"/>
    </location>
</feature>
<evidence type="ECO:0008006" key="4">
    <source>
        <dbReference type="Google" id="ProtNLM"/>
    </source>
</evidence>
<feature type="region of interest" description="Disordered" evidence="1">
    <location>
        <begin position="439"/>
        <end position="703"/>
    </location>
</feature>
<feature type="compositionally biased region" description="Polar residues" evidence="1">
    <location>
        <begin position="534"/>
        <end position="545"/>
    </location>
</feature>
<feature type="compositionally biased region" description="Low complexity" evidence="1">
    <location>
        <begin position="237"/>
        <end position="257"/>
    </location>
</feature>
<feature type="compositionally biased region" description="Low complexity" evidence="1">
    <location>
        <begin position="853"/>
        <end position="866"/>
    </location>
</feature>
<feature type="compositionally biased region" description="Low complexity" evidence="1">
    <location>
        <begin position="298"/>
        <end position="307"/>
    </location>
</feature>
<sequence length="1481" mass="160563">MRWNKKPPVKSDKTQTIRSHKRGVVGYSRKTALLEEAITQMNAGKYGRSSAALKELLALDPNNMEARRLFATLHLRLGSLLPAKHAFDSLIDEAFQRQDYWLAESLLREYLTTAQRCVPFLEKLGSIYQEKGDALEAAAEYGKAIDILIEDPDPENPQRASQLYAKIRDLAPASPVAFRLASFFDAQTGELLARQPSENTESIYSPAVDATAVDSEGQAHSEPINEAMPWELPNPHDVSTLTSSSSSPSPAASTDVSGMEDLPPEEPVPPADSHPPQQTKDRISDVRDEISEEIGTPETATTSSESAITDPFDQMASGGIRSEALHPDSVGEVSVTQGETSPIVPRGDAAATQDQKCISGETRQEVRTDALGASGASVLTDLTKVLESPSDAAIRASDTAVIAPSQMEEGSSSPLTLTEPVPTELTEAQNAATSFLQLGGKESQELTVTQPSGSSELSPEDPVLNETAEPRPQSEFSWKSVFADPWKSEIQDLGNPAQPEEDSPRVEEPIVEAPTVASQESSENPFVDSRDGDQQPTHQDQSSPGHSIGPMPWDQVQESEISIHPAQVESPFEEPTDLTVDRSVDEGRFNRTSRADTTDDQAPLLDTTTSEADSFSVVRDAEAPQLPDSSIPPEDDRTAGARGEASSATPSRLTTDSQETVSFAIVKDAEALQPSDASPSLEVRHAADVGETRPSMPTQRNTTLQEADSFSIVHDSGVPHSQDMPISLEVDRTVVEMRQASSSTQGAATFLQTKQQDSLPTSSVLDEVPTSEDQATAVSESQPSEEPIADDPVTVQHEVQTESVDSILRLEDGSIPTDLQFSAKKTSIEAPWNAPQHTDEVIREAIGEISSFSYSSSSSSSSSSVSPTATVQTKQNIKETEPHIPVPSSVDMNAVASRFRKSELPEDAAVEVREPMTEPDPHQEEWQKAGESIHFVEQPQVAPLAKVGPPVSEPQEMNRPLSAAASAVEVLFESTPDLSKTGIRERVVEAPPSHRQHASILSSIRIAIAGFLHACFSTTRAIVATCVGLMVLSAISVALCIGAISLTWVIMEEPPSPAFQSLTTTPQRTLLDFKKNGYLLLLGIEATTGQDPVQAGYERNPDAVDAKAALTCFGGMGSGTTERSNASADVMRGWFRGPKPIGQLKSRQSTIKEWVHEHQLTLNRYGQWQKLPFEDWGYGQPSSPPCIAMAFAHQLHVADGFVQSPDLGVDRLETDMEAWRIVLSQARTLPMKMLALQAINDDIAVASGLLVQSDFDGTHLGRVTKLLRPLDQGELSLRWPMQSELVAASKTYEDQLKAAQAEEQAVYTTVVSNLSLPKQRRLNEYAKYYDASYKAANEGQHTSLPKWKNYIHYPVSTFMDYLTNPIENIVGLEPLPPWDLYNGLVVDTDAHLRLASLQAWLRRGPADGDLLTRIAKAGQSVYDPFTGLPMLVNMSKGVVYSVGHDGKDQDGDPALDVVVEIPIGHSTSTSTKSATKAFKAK</sequence>
<protein>
    <recommendedName>
        <fullName evidence="4">Tetratricopeptide repeat protein</fullName>
    </recommendedName>
</protein>
<dbReference type="Proteomes" id="UP000593737">
    <property type="component" value="Chromosome"/>
</dbReference>